<accession>A0AAD3TT18</accession>
<feature type="region of interest" description="Disordered" evidence="1">
    <location>
        <begin position="94"/>
        <end position="113"/>
    </location>
</feature>
<sequence>MSFSSSSTASAPSSPTTPITRIPTIPKPKADTPTTTDSASPTTSFAASLYTSQPPSRRLSWIERFTRVKPDYAVQRDCAWAAEMDRLLALVDADTRAESESNTSCGPKYSFRR</sequence>
<dbReference type="AlphaFoldDB" id="A0AAD3TT18"/>
<feature type="compositionally biased region" description="Low complexity" evidence="1">
    <location>
        <begin position="1"/>
        <end position="24"/>
    </location>
</feature>
<reference evidence="2" key="1">
    <citation type="journal article" date="2023" name="BMC Genomics">
        <title>Chromosome-level genome assemblies of Cutaneotrichosporon spp. (Trichosporonales, Basidiomycota) reveal imbalanced evolution between nucleotide sequences and chromosome synteny.</title>
        <authorList>
            <person name="Kobayashi Y."/>
            <person name="Kayamori A."/>
            <person name="Aoki K."/>
            <person name="Shiwa Y."/>
            <person name="Matsutani M."/>
            <person name="Fujita N."/>
            <person name="Sugita T."/>
            <person name="Iwasaki W."/>
            <person name="Tanaka N."/>
            <person name="Takashima M."/>
        </authorList>
    </citation>
    <scope>NUCLEOTIDE SEQUENCE</scope>
    <source>
        <strain evidence="2">HIS016</strain>
    </source>
</reference>
<name>A0AAD3TT18_9TREE</name>
<feature type="compositionally biased region" description="Polar residues" evidence="1">
    <location>
        <begin position="44"/>
        <end position="53"/>
    </location>
</feature>
<keyword evidence="3" id="KW-1185">Reference proteome</keyword>
<evidence type="ECO:0000313" key="2">
    <source>
        <dbReference type="EMBL" id="GMK55900.1"/>
    </source>
</evidence>
<evidence type="ECO:0000256" key="1">
    <source>
        <dbReference type="SAM" id="MobiDB-lite"/>
    </source>
</evidence>
<organism evidence="2 3">
    <name type="scientific">Cutaneotrichosporon spelunceum</name>
    <dbReference type="NCBI Taxonomy" id="1672016"/>
    <lineage>
        <taxon>Eukaryota</taxon>
        <taxon>Fungi</taxon>
        <taxon>Dikarya</taxon>
        <taxon>Basidiomycota</taxon>
        <taxon>Agaricomycotina</taxon>
        <taxon>Tremellomycetes</taxon>
        <taxon>Trichosporonales</taxon>
        <taxon>Trichosporonaceae</taxon>
        <taxon>Cutaneotrichosporon</taxon>
    </lineage>
</organism>
<protein>
    <submittedName>
        <fullName evidence="2">Uncharacterized protein</fullName>
    </submittedName>
</protein>
<dbReference type="EMBL" id="BTCM01000002">
    <property type="protein sequence ID" value="GMK55900.1"/>
    <property type="molecule type" value="Genomic_DNA"/>
</dbReference>
<proteinExistence type="predicted"/>
<comment type="caution">
    <text evidence="2">The sequence shown here is derived from an EMBL/GenBank/DDBJ whole genome shotgun (WGS) entry which is preliminary data.</text>
</comment>
<reference evidence="2" key="2">
    <citation type="submission" date="2023-06" db="EMBL/GenBank/DDBJ databases">
        <authorList>
            <person name="Kobayashi Y."/>
            <person name="Kayamori A."/>
            <person name="Aoki K."/>
            <person name="Shiwa Y."/>
            <person name="Fujita N."/>
            <person name="Sugita T."/>
            <person name="Iwasaki W."/>
            <person name="Tanaka N."/>
            <person name="Takashima M."/>
        </authorList>
    </citation>
    <scope>NUCLEOTIDE SEQUENCE</scope>
    <source>
        <strain evidence="2">HIS016</strain>
    </source>
</reference>
<feature type="region of interest" description="Disordered" evidence="1">
    <location>
        <begin position="1"/>
        <end position="53"/>
    </location>
</feature>
<feature type="compositionally biased region" description="Low complexity" evidence="1">
    <location>
        <begin position="31"/>
        <end position="43"/>
    </location>
</feature>
<gene>
    <name evidence="2" type="ORF">CspeluHIS016_0209560</name>
</gene>
<dbReference type="Proteomes" id="UP001222932">
    <property type="component" value="Unassembled WGS sequence"/>
</dbReference>
<evidence type="ECO:0000313" key="3">
    <source>
        <dbReference type="Proteomes" id="UP001222932"/>
    </source>
</evidence>